<organism evidence="7 8">
    <name type="scientific">Candidatus Borkfalkia faecipullorum</name>
    <dbReference type="NCBI Taxonomy" id="2838510"/>
    <lineage>
        <taxon>Bacteria</taxon>
        <taxon>Bacillati</taxon>
        <taxon>Bacillota</taxon>
        <taxon>Clostridia</taxon>
        <taxon>Christensenellales</taxon>
        <taxon>Christensenellaceae</taxon>
        <taxon>Candidatus Borkfalkia</taxon>
    </lineage>
</organism>
<dbReference type="PANTHER" id="PTHR43298">
    <property type="entry name" value="MULTIDRUG RESISTANCE PROTEIN NORM-RELATED"/>
    <property type="match status" value="1"/>
</dbReference>
<name>A0A9D1V7Y4_9FIRM</name>
<evidence type="ECO:0000313" key="7">
    <source>
        <dbReference type="EMBL" id="HIX07772.1"/>
    </source>
</evidence>
<dbReference type="GO" id="GO:0042910">
    <property type="term" value="F:xenobiotic transmembrane transporter activity"/>
    <property type="evidence" value="ECO:0007669"/>
    <property type="project" value="InterPro"/>
</dbReference>
<feature type="transmembrane region" description="Helical" evidence="6">
    <location>
        <begin position="171"/>
        <end position="189"/>
    </location>
</feature>
<keyword evidence="4" id="KW-0813">Transport</keyword>
<comment type="similarity">
    <text evidence="2">Belongs to the multi antimicrobial extrusion (MATE) (TC 2.A.66.1) family.</text>
</comment>
<evidence type="ECO:0000256" key="2">
    <source>
        <dbReference type="ARBA" id="ARBA00010199"/>
    </source>
</evidence>
<reference evidence="7" key="1">
    <citation type="journal article" date="2021" name="PeerJ">
        <title>Extensive microbial diversity within the chicken gut microbiome revealed by metagenomics and culture.</title>
        <authorList>
            <person name="Gilroy R."/>
            <person name="Ravi A."/>
            <person name="Getino M."/>
            <person name="Pursley I."/>
            <person name="Horton D.L."/>
            <person name="Alikhan N.F."/>
            <person name="Baker D."/>
            <person name="Gharbi K."/>
            <person name="Hall N."/>
            <person name="Watson M."/>
            <person name="Adriaenssens E.M."/>
            <person name="Foster-Nyarko E."/>
            <person name="Jarju S."/>
            <person name="Secka A."/>
            <person name="Antonio M."/>
            <person name="Oren A."/>
            <person name="Chaudhuri R.R."/>
            <person name="La Ragione R."/>
            <person name="Hildebrand F."/>
            <person name="Pallen M.J."/>
        </authorList>
    </citation>
    <scope>NUCLEOTIDE SEQUENCE</scope>
    <source>
        <strain evidence="7">811</strain>
    </source>
</reference>
<reference evidence="7" key="2">
    <citation type="submission" date="2021-04" db="EMBL/GenBank/DDBJ databases">
        <authorList>
            <person name="Gilroy R."/>
        </authorList>
    </citation>
    <scope>NUCLEOTIDE SEQUENCE</scope>
    <source>
        <strain evidence="7">811</strain>
    </source>
</reference>
<protein>
    <recommendedName>
        <fullName evidence="3">Probable multidrug resistance protein NorM</fullName>
    </recommendedName>
    <alternativeName>
        <fullName evidence="5">Multidrug-efflux transporter</fullName>
    </alternativeName>
</protein>
<dbReference type="GO" id="GO:0015297">
    <property type="term" value="F:antiporter activity"/>
    <property type="evidence" value="ECO:0007669"/>
    <property type="project" value="InterPro"/>
</dbReference>
<comment type="function">
    <text evidence="1">Multidrug efflux pump.</text>
</comment>
<dbReference type="Pfam" id="PF01554">
    <property type="entry name" value="MatE"/>
    <property type="match status" value="1"/>
</dbReference>
<evidence type="ECO:0000256" key="6">
    <source>
        <dbReference type="SAM" id="Phobius"/>
    </source>
</evidence>
<feature type="transmembrane region" description="Helical" evidence="6">
    <location>
        <begin position="223"/>
        <end position="250"/>
    </location>
</feature>
<sequence length="262" mass="27911">MGAAGAAVATVAAQAVSVAVSFLLIRKKALPFCFCRRSLRPRADHAKQILLVGIPIALQEILVQLSFLFIQVIVNEMGVVASAAVGVAEKVCIFLMLVSSAYMQSVSAFVAQNNGAGLTQRSSKALLCSISTALIAGIAMSLLALFGGALLSSVFSNEQAVITAAHSYLKAYAIDCLLTSVLFCFIGYFNGCKHTIFVMIQGVAGAFFVRIPVVYLMSRMDEATLFLIGLGTPVSSAVQIILCLAALLYFRKKEKNKEERLA</sequence>
<feature type="transmembrane region" description="Helical" evidence="6">
    <location>
        <begin position="46"/>
        <end position="74"/>
    </location>
</feature>
<evidence type="ECO:0000256" key="5">
    <source>
        <dbReference type="ARBA" id="ARBA00031636"/>
    </source>
</evidence>
<evidence type="ECO:0000256" key="1">
    <source>
        <dbReference type="ARBA" id="ARBA00003408"/>
    </source>
</evidence>
<comment type="caution">
    <text evidence="7">The sequence shown here is derived from an EMBL/GenBank/DDBJ whole genome shotgun (WGS) entry which is preliminary data.</text>
</comment>
<evidence type="ECO:0000256" key="4">
    <source>
        <dbReference type="ARBA" id="ARBA00022448"/>
    </source>
</evidence>
<dbReference type="Proteomes" id="UP000824204">
    <property type="component" value="Unassembled WGS sequence"/>
</dbReference>
<evidence type="ECO:0000256" key="3">
    <source>
        <dbReference type="ARBA" id="ARBA00020268"/>
    </source>
</evidence>
<gene>
    <name evidence="7" type="ORF">H9741_04830</name>
</gene>
<accession>A0A9D1V7Y4</accession>
<proteinExistence type="inferred from homology"/>
<dbReference type="AlphaFoldDB" id="A0A9D1V7Y4"/>
<dbReference type="GO" id="GO:0005886">
    <property type="term" value="C:plasma membrane"/>
    <property type="evidence" value="ECO:0007669"/>
    <property type="project" value="TreeGrafter"/>
</dbReference>
<evidence type="ECO:0000313" key="8">
    <source>
        <dbReference type="Proteomes" id="UP000824204"/>
    </source>
</evidence>
<feature type="transmembrane region" description="Helical" evidence="6">
    <location>
        <begin position="6"/>
        <end position="25"/>
    </location>
</feature>
<dbReference type="EMBL" id="DXFX01000063">
    <property type="protein sequence ID" value="HIX07772.1"/>
    <property type="molecule type" value="Genomic_DNA"/>
</dbReference>
<keyword evidence="6" id="KW-0812">Transmembrane</keyword>
<dbReference type="InterPro" id="IPR002528">
    <property type="entry name" value="MATE_fam"/>
</dbReference>
<keyword evidence="6" id="KW-0472">Membrane</keyword>
<feature type="transmembrane region" description="Helical" evidence="6">
    <location>
        <begin position="125"/>
        <end position="151"/>
    </location>
</feature>
<feature type="transmembrane region" description="Helical" evidence="6">
    <location>
        <begin position="196"/>
        <end position="217"/>
    </location>
</feature>
<keyword evidence="6" id="KW-1133">Transmembrane helix</keyword>
<dbReference type="PANTHER" id="PTHR43298:SF2">
    <property type="entry name" value="FMN_FAD EXPORTER YEEO-RELATED"/>
    <property type="match status" value="1"/>
</dbReference>
<feature type="transmembrane region" description="Helical" evidence="6">
    <location>
        <begin position="80"/>
        <end position="104"/>
    </location>
</feature>
<dbReference type="InterPro" id="IPR050222">
    <property type="entry name" value="MATE_MdtK"/>
</dbReference>